<dbReference type="Proteomes" id="UP000019146">
    <property type="component" value="Chromosome 2"/>
</dbReference>
<dbReference type="AlphaFoldDB" id="A0A0P0RE14"/>
<sequence length="72" mass="6783">MPLASGVLNALAGLPVAEDGGGDPGNEAEGAAVLACDAVGVALLTVAASSAPHAASANDASATIALTRKEEI</sequence>
<organism evidence="1 2">
    <name type="scientific">Paraburkholderia caribensis MBA4</name>
    <dbReference type="NCBI Taxonomy" id="1323664"/>
    <lineage>
        <taxon>Bacteria</taxon>
        <taxon>Pseudomonadati</taxon>
        <taxon>Pseudomonadota</taxon>
        <taxon>Betaproteobacteria</taxon>
        <taxon>Burkholderiales</taxon>
        <taxon>Burkholderiaceae</taxon>
        <taxon>Paraburkholderia</taxon>
    </lineage>
</organism>
<dbReference type="EMBL" id="CP012747">
    <property type="protein sequence ID" value="ALL66614.1"/>
    <property type="molecule type" value="Genomic_DNA"/>
</dbReference>
<protein>
    <submittedName>
        <fullName evidence="1">Uncharacterized protein</fullName>
    </submittedName>
</protein>
<gene>
    <name evidence="1" type="ORF">K788_0005764</name>
</gene>
<evidence type="ECO:0000313" key="1">
    <source>
        <dbReference type="EMBL" id="ALL66614.1"/>
    </source>
</evidence>
<name>A0A0P0RE14_9BURK</name>
<reference evidence="1 2" key="1">
    <citation type="journal article" date="2014" name="Genome Announc.">
        <title>Draft Genome Sequence of the Haloacid-Degrading Burkholderia caribensis Strain MBA4.</title>
        <authorList>
            <person name="Pan Y."/>
            <person name="Kong K.F."/>
            <person name="Tsang J.S."/>
        </authorList>
    </citation>
    <scope>NUCLEOTIDE SEQUENCE [LARGE SCALE GENOMIC DNA]</scope>
    <source>
        <strain evidence="1 2">MBA4</strain>
    </source>
</reference>
<accession>A0A0P0RE14</accession>
<evidence type="ECO:0000313" key="2">
    <source>
        <dbReference type="Proteomes" id="UP000019146"/>
    </source>
</evidence>
<proteinExistence type="predicted"/>
<dbReference type="KEGG" id="bcai:K788_0005764"/>